<keyword evidence="2" id="KW-1185">Reference proteome</keyword>
<proteinExistence type="predicted"/>
<dbReference type="RefSeq" id="WP_062663608.1">
    <property type="nucleotide sequence ID" value="NZ_FIZX01000002.1"/>
</dbReference>
<dbReference type="Gene3D" id="1.20.120.450">
    <property type="entry name" value="dinb family like domain"/>
    <property type="match status" value="1"/>
</dbReference>
<gene>
    <name evidence="1" type="ORF">GCE9029_02549</name>
</gene>
<organism evidence="1 2">
    <name type="scientific">Grimontia celer</name>
    <dbReference type="NCBI Taxonomy" id="1796497"/>
    <lineage>
        <taxon>Bacteria</taxon>
        <taxon>Pseudomonadati</taxon>
        <taxon>Pseudomonadota</taxon>
        <taxon>Gammaproteobacteria</taxon>
        <taxon>Vibrionales</taxon>
        <taxon>Vibrionaceae</taxon>
        <taxon>Grimontia</taxon>
    </lineage>
</organism>
<dbReference type="OrthoDB" id="2862789at2"/>
<evidence type="ECO:0000313" key="1">
    <source>
        <dbReference type="EMBL" id="CZF81344.1"/>
    </source>
</evidence>
<evidence type="ECO:0008006" key="3">
    <source>
        <dbReference type="Google" id="ProtNLM"/>
    </source>
</evidence>
<dbReference type="InterPro" id="IPR034660">
    <property type="entry name" value="DinB/YfiT-like"/>
</dbReference>
<evidence type="ECO:0000313" key="2">
    <source>
        <dbReference type="Proteomes" id="UP000071641"/>
    </source>
</evidence>
<reference evidence="2" key="1">
    <citation type="submission" date="2016-02" db="EMBL/GenBank/DDBJ databases">
        <authorList>
            <person name="Rodrigo-Torres Lidia"/>
            <person name="Arahal R.David."/>
        </authorList>
    </citation>
    <scope>NUCLEOTIDE SEQUENCE [LARGE SCALE GENOMIC DNA]</scope>
    <source>
        <strain evidence="2">CECT 9029</strain>
    </source>
</reference>
<sequence length="140" mass="16144">MRDVVLKNLRERFQSLNEIVDTLNPELFTTHLNVPKNKSVGEHMWCIVGARESYTKSLLKGEWAGFECSLASTEHRGDVIEKLRSSEAAFEAAIKDINEWTPERNELLVYLLEHEATHEAQLIRHLFALEQTLPESVKWA</sequence>
<dbReference type="EMBL" id="FIZX01000002">
    <property type="protein sequence ID" value="CZF81344.1"/>
    <property type="molecule type" value="Genomic_DNA"/>
</dbReference>
<accession>A0A128F4M5</accession>
<protein>
    <recommendedName>
        <fullName evidence="3">DinB superfamily protein</fullName>
    </recommendedName>
</protein>
<name>A0A128F4M5_9GAMM</name>
<dbReference type="AlphaFoldDB" id="A0A128F4M5"/>
<dbReference type="STRING" id="1796497.GCE9029_02549"/>
<dbReference type="SUPFAM" id="SSF109854">
    <property type="entry name" value="DinB/YfiT-like putative metalloenzymes"/>
    <property type="match status" value="1"/>
</dbReference>
<dbReference type="Proteomes" id="UP000071641">
    <property type="component" value="Unassembled WGS sequence"/>
</dbReference>